<dbReference type="GO" id="GO:0003723">
    <property type="term" value="F:RNA binding"/>
    <property type="evidence" value="ECO:0007669"/>
    <property type="project" value="UniProtKB-UniRule"/>
</dbReference>
<dbReference type="RefSeq" id="XP_003062598.1">
    <property type="nucleotide sequence ID" value="XM_003062552.1"/>
</dbReference>
<accession>C1N3F1</accession>
<keyword evidence="6" id="KW-1185">Reference proteome</keyword>
<dbReference type="InterPro" id="IPR012677">
    <property type="entry name" value="Nucleotide-bd_a/b_plait_sf"/>
</dbReference>
<dbReference type="InterPro" id="IPR000504">
    <property type="entry name" value="RRM_dom"/>
</dbReference>
<dbReference type="OrthoDB" id="266138at2759"/>
<dbReference type="InterPro" id="IPR035979">
    <property type="entry name" value="RBD_domain_sf"/>
</dbReference>
<evidence type="ECO:0000256" key="1">
    <source>
        <dbReference type="ARBA" id="ARBA00022884"/>
    </source>
</evidence>
<sequence length="380" mass="38233">MLGEPRAFGVNDPFATQPPPRAGLTAIPAPWGASPKDGSTGVASASGAGPGATTSSTTTSTTSTTTVSTTAPRGRGGSFANLSTGATAPSPLPSAAAMQHARSDNMSNAATHQQQHSNVYVKNLAEDVDELTLKSVFDAFGVVESCCVIRDVSTNTSRGFGFVKFDGVQSAESAIKEMHGKSVRGRTLEVKFANSDSSATTAAAGIGTPSDNIYVKGLPPRWTEVELRAFFKVFGAIIECRLLHASGTTTAGALIRFASAEQAASAVVTANGRVPAGGAVPLVIRFADSHGKAKRGANSGNSNSRGNSVHGGVGIDGVNIPGALNGGNDWVPGAFGGAGHPGVVSPGSALMAAMSAAAMSAGGSVRNLDIASMLLAQQHN</sequence>
<dbReference type="STRING" id="564608.C1N3F1"/>
<feature type="domain" description="RRM" evidence="4">
    <location>
        <begin position="211"/>
        <end position="289"/>
    </location>
</feature>
<evidence type="ECO:0000313" key="6">
    <source>
        <dbReference type="Proteomes" id="UP000001876"/>
    </source>
</evidence>
<dbReference type="Gene3D" id="3.30.70.330">
    <property type="match status" value="2"/>
</dbReference>
<dbReference type="eggNOG" id="KOG0145">
    <property type="taxonomic scope" value="Eukaryota"/>
</dbReference>
<feature type="non-terminal residue" evidence="5">
    <location>
        <position position="380"/>
    </location>
</feature>
<feature type="compositionally biased region" description="Low complexity" evidence="3">
    <location>
        <begin position="38"/>
        <end position="72"/>
    </location>
</feature>
<dbReference type="GeneID" id="9687809"/>
<keyword evidence="1 2" id="KW-0694">RNA-binding</keyword>
<name>C1N3F1_MICPC</name>
<feature type="compositionally biased region" description="Polar residues" evidence="3">
    <location>
        <begin position="104"/>
        <end position="114"/>
    </location>
</feature>
<evidence type="ECO:0000256" key="2">
    <source>
        <dbReference type="PROSITE-ProRule" id="PRU00176"/>
    </source>
</evidence>
<gene>
    <name evidence="5" type="ORF">MICPUCDRAFT_35880</name>
</gene>
<dbReference type="KEGG" id="mpp:MICPUCDRAFT_35880"/>
<dbReference type="InterPro" id="IPR052462">
    <property type="entry name" value="SLIRP/GR-RBP-like"/>
</dbReference>
<dbReference type="Pfam" id="PF00076">
    <property type="entry name" value="RRM_1"/>
    <property type="match status" value="2"/>
</dbReference>
<protein>
    <submittedName>
        <fullName evidence="5">Predicted protein</fullName>
    </submittedName>
</protein>
<dbReference type="PANTHER" id="PTHR48027">
    <property type="entry name" value="HETEROGENEOUS NUCLEAR RIBONUCLEOPROTEIN 87F-RELATED"/>
    <property type="match status" value="1"/>
</dbReference>
<dbReference type="SMART" id="SM00360">
    <property type="entry name" value="RRM"/>
    <property type="match status" value="2"/>
</dbReference>
<feature type="domain" description="RRM" evidence="4">
    <location>
        <begin position="117"/>
        <end position="195"/>
    </location>
</feature>
<evidence type="ECO:0000256" key="3">
    <source>
        <dbReference type="SAM" id="MobiDB-lite"/>
    </source>
</evidence>
<proteinExistence type="predicted"/>
<dbReference type="AlphaFoldDB" id="C1N3F1"/>
<dbReference type="EMBL" id="GG663746">
    <property type="protein sequence ID" value="EEH53417.1"/>
    <property type="molecule type" value="Genomic_DNA"/>
</dbReference>
<dbReference type="SUPFAM" id="SSF54928">
    <property type="entry name" value="RNA-binding domain, RBD"/>
    <property type="match status" value="1"/>
</dbReference>
<organism evidence="6">
    <name type="scientific">Micromonas pusilla (strain CCMP1545)</name>
    <name type="common">Picoplanktonic green alga</name>
    <dbReference type="NCBI Taxonomy" id="564608"/>
    <lineage>
        <taxon>Eukaryota</taxon>
        <taxon>Viridiplantae</taxon>
        <taxon>Chlorophyta</taxon>
        <taxon>Mamiellophyceae</taxon>
        <taxon>Mamiellales</taxon>
        <taxon>Mamiellaceae</taxon>
        <taxon>Micromonas</taxon>
    </lineage>
</organism>
<evidence type="ECO:0000313" key="5">
    <source>
        <dbReference type="EMBL" id="EEH53417.1"/>
    </source>
</evidence>
<evidence type="ECO:0000259" key="4">
    <source>
        <dbReference type="PROSITE" id="PS50102"/>
    </source>
</evidence>
<feature type="region of interest" description="Disordered" evidence="3">
    <location>
        <begin position="1"/>
        <end position="114"/>
    </location>
</feature>
<feature type="compositionally biased region" description="Low complexity" evidence="3">
    <location>
        <begin position="83"/>
        <end position="97"/>
    </location>
</feature>
<dbReference type="Proteomes" id="UP000001876">
    <property type="component" value="Unassembled WGS sequence"/>
</dbReference>
<reference evidence="5 6" key="1">
    <citation type="journal article" date="2009" name="Science">
        <title>Green evolution and dynamic adaptations revealed by genomes of the marine picoeukaryotes Micromonas.</title>
        <authorList>
            <person name="Worden A.Z."/>
            <person name="Lee J.H."/>
            <person name="Mock T."/>
            <person name="Rouze P."/>
            <person name="Simmons M.P."/>
            <person name="Aerts A.L."/>
            <person name="Allen A.E."/>
            <person name="Cuvelier M.L."/>
            <person name="Derelle E."/>
            <person name="Everett M.V."/>
            <person name="Foulon E."/>
            <person name="Grimwood J."/>
            <person name="Gundlach H."/>
            <person name="Henrissat B."/>
            <person name="Napoli C."/>
            <person name="McDonald S.M."/>
            <person name="Parker M.S."/>
            <person name="Rombauts S."/>
            <person name="Salamov A."/>
            <person name="Von Dassow P."/>
            <person name="Badger J.H."/>
            <person name="Coutinho P.M."/>
            <person name="Demir E."/>
            <person name="Dubchak I."/>
            <person name="Gentemann C."/>
            <person name="Eikrem W."/>
            <person name="Gready J.E."/>
            <person name="John U."/>
            <person name="Lanier W."/>
            <person name="Lindquist E.A."/>
            <person name="Lucas S."/>
            <person name="Mayer K.F."/>
            <person name="Moreau H."/>
            <person name="Not F."/>
            <person name="Otillar R."/>
            <person name="Panaud O."/>
            <person name="Pangilinan J."/>
            <person name="Paulsen I."/>
            <person name="Piegu B."/>
            <person name="Poliakov A."/>
            <person name="Robbens S."/>
            <person name="Schmutz J."/>
            <person name="Toulza E."/>
            <person name="Wyss T."/>
            <person name="Zelensky A."/>
            <person name="Zhou K."/>
            <person name="Armbrust E.V."/>
            <person name="Bhattacharya D."/>
            <person name="Goodenough U.W."/>
            <person name="Van de Peer Y."/>
            <person name="Grigoriev I.V."/>
        </authorList>
    </citation>
    <scope>NUCLEOTIDE SEQUENCE [LARGE SCALE GENOMIC DNA]</scope>
    <source>
        <strain evidence="5 6">CCMP1545</strain>
    </source>
</reference>
<dbReference type="PROSITE" id="PS50102">
    <property type="entry name" value="RRM"/>
    <property type="match status" value="2"/>
</dbReference>